<dbReference type="EMBL" id="CAFBLH010000001">
    <property type="protein sequence ID" value="CAB4855572.1"/>
    <property type="molecule type" value="Genomic_DNA"/>
</dbReference>
<evidence type="ECO:0000256" key="1">
    <source>
        <dbReference type="ARBA" id="ARBA00023015"/>
    </source>
</evidence>
<dbReference type="CDD" id="cd01392">
    <property type="entry name" value="HTH_LacI"/>
    <property type="match status" value="1"/>
</dbReference>
<keyword evidence="3" id="KW-0804">Transcription</keyword>
<evidence type="ECO:0000256" key="2">
    <source>
        <dbReference type="ARBA" id="ARBA00023125"/>
    </source>
</evidence>
<dbReference type="AlphaFoldDB" id="A0A6J7CBF4"/>
<dbReference type="Pfam" id="PF00356">
    <property type="entry name" value="LacI"/>
    <property type="match status" value="1"/>
</dbReference>
<dbReference type="GO" id="GO:0000976">
    <property type="term" value="F:transcription cis-regulatory region binding"/>
    <property type="evidence" value="ECO:0007669"/>
    <property type="project" value="TreeGrafter"/>
</dbReference>
<dbReference type="InterPro" id="IPR010982">
    <property type="entry name" value="Lambda_DNA-bd_dom_sf"/>
</dbReference>
<dbReference type="Gene3D" id="3.40.50.2300">
    <property type="match status" value="2"/>
</dbReference>
<reference evidence="5" key="1">
    <citation type="submission" date="2020-05" db="EMBL/GenBank/DDBJ databases">
        <authorList>
            <person name="Chiriac C."/>
            <person name="Salcher M."/>
            <person name="Ghai R."/>
            <person name="Kavagutti S V."/>
        </authorList>
    </citation>
    <scope>NUCLEOTIDE SEQUENCE</scope>
</reference>
<accession>A0A6J7CBF4</accession>
<dbReference type="SUPFAM" id="SSF53822">
    <property type="entry name" value="Periplasmic binding protein-like I"/>
    <property type="match status" value="1"/>
</dbReference>
<dbReference type="SUPFAM" id="SSF47413">
    <property type="entry name" value="lambda repressor-like DNA-binding domains"/>
    <property type="match status" value="1"/>
</dbReference>
<dbReference type="PANTHER" id="PTHR30146">
    <property type="entry name" value="LACI-RELATED TRANSCRIPTIONAL REPRESSOR"/>
    <property type="match status" value="1"/>
</dbReference>
<evidence type="ECO:0000256" key="3">
    <source>
        <dbReference type="ARBA" id="ARBA00023163"/>
    </source>
</evidence>
<feature type="domain" description="HTH lacI-type" evidence="4">
    <location>
        <begin position="15"/>
        <end position="71"/>
    </location>
</feature>
<evidence type="ECO:0000259" key="4">
    <source>
        <dbReference type="PROSITE" id="PS50932"/>
    </source>
</evidence>
<evidence type="ECO:0000313" key="5">
    <source>
        <dbReference type="EMBL" id="CAB4855572.1"/>
    </source>
</evidence>
<keyword evidence="2" id="KW-0238">DNA-binding</keyword>
<keyword evidence="1" id="KW-0805">Transcription regulation</keyword>
<dbReference type="PROSITE" id="PS50932">
    <property type="entry name" value="HTH_LACI_2"/>
    <property type="match status" value="1"/>
</dbReference>
<dbReference type="Pfam" id="PF13377">
    <property type="entry name" value="Peripla_BP_3"/>
    <property type="match status" value="1"/>
</dbReference>
<gene>
    <name evidence="5" type="ORF">UFOPK3342_00078</name>
</gene>
<proteinExistence type="predicted"/>
<sequence length="346" mass="37509">MARNSDLASAKPQRATIRDVARIAKVDPSLVSRIVNNDPKASATLATRKRVLDAVEELGYRANSAARMLKTARTQMIGLLLPDFSNPMYSAIISGVEKRCTEIGYGVLLGDHAEGHSEKTFTDLLESGQVDGLLIASGTLPDSFLKNNILNHHASVVMINRRVRGADASVIVKDELGAELAVQHLSQYGTKTITGIFGHRNVDTAQRRKKGFESAAEKFGLKHQSIEVASWGMEDGRKVGVELLSKKVIPDAVFASTIMMGIGFLRAAHEMSIKIPEDLRVVALHDSPIANYLTPSLTTINLPTIEMGAQAVDLLVSMMNGGSPRNMVVSDLPTLTIRESSRLDID</sequence>
<dbReference type="InterPro" id="IPR000843">
    <property type="entry name" value="HTH_LacI"/>
</dbReference>
<dbReference type="InterPro" id="IPR028082">
    <property type="entry name" value="Peripla_BP_I"/>
</dbReference>
<dbReference type="Gene3D" id="1.10.260.40">
    <property type="entry name" value="lambda repressor-like DNA-binding domains"/>
    <property type="match status" value="1"/>
</dbReference>
<dbReference type="PANTHER" id="PTHR30146:SF109">
    <property type="entry name" value="HTH-TYPE TRANSCRIPTIONAL REGULATOR GALS"/>
    <property type="match status" value="1"/>
</dbReference>
<dbReference type="GO" id="GO:0003700">
    <property type="term" value="F:DNA-binding transcription factor activity"/>
    <property type="evidence" value="ECO:0007669"/>
    <property type="project" value="TreeGrafter"/>
</dbReference>
<dbReference type="CDD" id="cd06267">
    <property type="entry name" value="PBP1_LacI_sugar_binding-like"/>
    <property type="match status" value="1"/>
</dbReference>
<protein>
    <submittedName>
        <fullName evidence="5">Unannotated protein</fullName>
    </submittedName>
</protein>
<dbReference type="InterPro" id="IPR046335">
    <property type="entry name" value="LacI/GalR-like_sensor"/>
</dbReference>
<name>A0A6J7CBF4_9ZZZZ</name>
<dbReference type="SMART" id="SM00354">
    <property type="entry name" value="HTH_LACI"/>
    <property type="match status" value="1"/>
</dbReference>
<organism evidence="5">
    <name type="scientific">freshwater metagenome</name>
    <dbReference type="NCBI Taxonomy" id="449393"/>
    <lineage>
        <taxon>unclassified sequences</taxon>
        <taxon>metagenomes</taxon>
        <taxon>ecological metagenomes</taxon>
    </lineage>
</organism>